<evidence type="ECO:0000313" key="2">
    <source>
        <dbReference type="Proteomes" id="UP000198925"/>
    </source>
</evidence>
<dbReference type="RefSeq" id="WP_143018011.1">
    <property type="nucleotide sequence ID" value="NZ_FMZX01000001.1"/>
</dbReference>
<protein>
    <recommendedName>
        <fullName evidence="3">SmpA / OmlA family protein</fullName>
    </recommendedName>
</protein>
<reference evidence="1 2" key="1">
    <citation type="submission" date="2016-10" db="EMBL/GenBank/DDBJ databases">
        <authorList>
            <person name="de Groot N.N."/>
        </authorList>
    </citation>
    <scope>NUCLEOTIDE SEQUENCE [LARGE SCALE GENOMIC DNA]</scope>
    <source>
        <strain evidence="1 2">CPCC 100156</strain>
    </source>
</reference>
<dbReference type="Proteomes" id="UP000198925">
    <property type="component" value="Unassembled WGS sequence"/>
</dbReference>
<sequence>MMRRLLPLLLLAGCATGPSLETRLAATIGQSELQVVEAFGVPNRTYDTGGLRFLQYEERRQVLHQLDPYWGWGYPYGRFAPYSLAGPVLMTRSCDITFTLKEGRVQAFTTRGDDCR</sequence>
<dbReference type="AlphaFoldDB" id="A0A1G6JW37"/>
<gene>
    <name evidence="1" type="ORF">SAMN04487779_1001297</name>
</gene>
<evidence type="ECO:0008006" key="3">
    <source>
        <dbReference type="Google" id="ProtNLM"/>
    </source>
</evidence>
<evidence type="ECO:0000313" key="1">
    <source>
        <dbReference type="EMBL" id="SDC22868.1"/>
    </source>
</evidence>
<accession>A0A1G6JW37</accession>
<dbReference type="EMBL" id="FMZX01000001">
    <property type="protein sequence ID" value="SDC22868.1"/>
    <property type="molecule type" value="Genomic_DNA"/>
</dbReference>
<dbReference type="STRING" id="938405.SAMN02927895_00482"/>
<keyword evidence="2" id="KW-1185">Reference proteome</keyword>
<name>A0A1G6JW37_9PROT</name>
<proteinExistence type="predicted"/>
<organism evidence="1 2">
    <name type="scientific">Belnapia rosea</name>
    <dbReference type="NCBI Taxonomy" id="938405"/>
    <lineage>
        <taxon>Bacteria</taxon>
        <taxon>Pseudomonadati</taxon>
        <taxon>Pseudomonadota</taxon>
        <taxon>Alphaproteobacteria</taxon>
        <taxon>Acetobacterales</taxon>
        <taxon>Roseomonadaceae</taxon>
        <taxon>Belnapia</taxon>
    </lineage>
</organism>